<dbReference type="RefSeq" id="WP_074831794.1">
    <property type="nucleotide sequence ID" value="NZ_FOAT01000005.1"/>
</dbReference>
<sequence length="173" mass="18320">MKILNIHGFRGSAENAAFGALTGLGHEVVSPGFDYDAVSADIVIEKLREIIRDEAPQYIVGTSYGGFFAALLSAETGIPAVLVNPCLMPFYHLPLLGYEGDIGAMISLFGGLAKADRGIVKCVIGGSDELIDTHSLETRFYGAENITVIPEGLHSGATLPLGEFFGEVINNFG</sequence>
<dbReference type="AlphaFoldDB" id="A0A1H7JGM5"/>
<dbReference type="SUPFAM" id="SSF53474">
    <property type="entry name" value="alpha/beta-Hydrolases"/>
    <property type="match status" value="1"/>
</dbReference>
<proteinExistence type="predicted"/>
<dbReference type="EMBL" id="FOAT01000005">
    <property type="protein sequence ID" value="SEK73140.1"/>
    <property type="molecule type" value="Genomic_DNA"/>
</dbReference>
<evidence type="ECO:0000313" key="2">
    <source>
        <dbReference type="Proteomes" id="UP000186015"/>
    </source>
</evidence>
<organism evidence="1 2">
    <name type="scientific">Ruminococcus albus</name>
    <dbReference type="NCBI Taxonomy" id="1264"/>
    <lineage>
        <taxon>Bacteria</taxon>
        <taxon>Bacillati</taxon>
        <taxon>Bacillota</taxon>
        <taxon>Clostridia</taxon>
        <taxon>Eubacteriales</taxon>
        <taxon>Oscillospiraceae</taxon>
        <taxon>Ruminococcus</taxon>
    </lineage>
</organism>
<name>A0A1H7JGM5_RUMAL</name>
<dbReference type="Proteomes" id="UP000186015">
    <property type="component" value="Unassembled WGS sequence"/>
</dbReference>
<dbReference type="InterPro" id="IPR029058">
    <property type="entry name" value="AB_hydrolase_fold"/>
</dbReference>
<evidence type="ECO:0000313" key="1">
    <source>
        <dbReference type="EMBL" id="SEK73140.1"/>
    </source>
</evidence>
<dbReference type="Pfam" id="PF05728">
    <property type="entry name" value="UPF0227"/>
    <property type="match status" value="1"/>
</dbReference>
<evidence type="ECO:0008006" key="3">
    <source>
        <dbReference type="Google" id="ProtNLM"/>
    </source>
</evidence>
<dbReference type="OrthoDB" id="9803916at2"/>
<dbReference type="InterPro" id="IPR008886">
    <property type="entry name" value="UPF0227/Esterase_YqiA"/>
</dbReference>
<reference evidence="1 2" key="1">
    <citation type="submission" date="2016-10" db="EMBL/GenBank/DDBJ databases">
        <authorList>
            <person name="de Groot N.N."/>
        </authorList>
    </citation>
    <scope>NUCLEOTIDE SEQUENCE [LARGE SCALE GENOMIC DNA]</scope>
    <source>
        <strain evidence="1 2">KH2T6</strain>
    </source>
</reference>
<accession>A0A1H7JGM5</accession>
<dbReference type="Gene3D" id="3.40.50.1820">
    <property type="entry name" value="alpha/beta hydrolase"/>
    <property type="match status" value="1"/>
</dbReference>
<gene>
    <name evidence="1" type="ORF">SAMN05216469_10531</name>
</gene>
<protein>
    <recommendedName>
        <fullName evidence="3">Alpha/beta hydrolase family protein</fullName>
    </recommendedName>
</protein>